<proteinExistence type="predicted"/>
<comment type="caution">
    <text evidence="1">The sequence shown here is derived from an EMBL/GenBank/DDBJ whole genome shotgun (WGS) entry which is preliminary data.</text>
</comment>
<evidence type="ECO:0000313" key="1">
    <source>
        <dbReference type="EMBL" id="KAJ2955932.1"/>
    </source>
</evidence>
<dbReference type="EMBL" id="JANJQO010003804">
    <property type="protein sequence ID" value="KAJ2955932.1"/>
    <property type="molecule type" value="Genomic_DNA"/>
</dbReference>
<gene>
    <name evidence="1" type="ORF">NQ176_g11357</name>
</gene>
<reference evidence="1" key="1">
    <citation type="submission" date="2022-08" db="EMBL/GenBank/DDBJ databases">
        <title>Genome Sequence of Lecanicillium fungicola.</title>
        <authorList>
            <person name="Buettner E."/>
        </authorList>
    </citation>
    <scope>NUCLEOTIDE SEQUENCE</scope>
    <source>
        <strain evidence="1">Babe33</strain>
    </source>
</reference>
<accession>A0ACC1MBB8</accession>
<dbReference type="Proteomes" id="UP001143910">
    <property type="component" value="Unassembled WGS sequence"/>
</dbReference>
<sequence>MQDYITVVKSLGLKFTPEIKTPMVPMPFAGNYTQEAFIRQIVAEFKANGIAPEDVYIQSFLYSDILYLLKNEPAFAKTAVLLDESGDAPSTIEAATGNLTTYAKDGVKIIAPPLPYLVSASNGKIVASAYAKKAKELGLQIITWSLDRSPPMNQVHAKGDYYYSTIQDVVKVDGDIYSLLDALWQQVGVIGVFSDWSATATYYANCFDIDLK</sequence>
<name>A0ACC1MBB8_9HYPO</name>
<protein>
    <submittedName>
        <fullName evidence="1">Uncharacterized protein</fullName>
    </submittedName>
</protein>
<keyword evidence="2" id="KW-1185">Reference proteome</keyword>
<evidence type="ECO:0000313" key="2">
    <source>
        <dbReference type="Proteomes" id="UP001143910"/>
    </source>
</evidence>
<organism evidence="1 2">
    <name type="scientific">Zarea fungicola</name>
    <dbReference type="NCBI Taxonomy" id="93591"/>
    <lineage>
        <taxon>Eukaryota</taxon>
        <taxon>Fungi</taxon>
        <taxon>Dikarya</taxon>
        <taxon>Ascomycota</taxon>
        <taxon>Pezizomycotina</taxon>
        <taxon>Sordariomycetes</taxon>
        <taxon>Hypocreomycetidae</taxon>
        <taxon>Hypocreales</taxon>
        <taxon>Cordycipitaceae</taxon>
        <taxon>Zarea</taxon>
    </lineage>
</organism>